<dbReference type="EMBL" id="VSSQ01000002">
    <property type="protein sequence ID" value="MPL55589.1"/>
    <property type="molecule type" value="Genomic_DNA"/>
</dbReference>
<evidence type="ECO:0000259" key="1">
    <source>
        <dbReference type="Pfam" id="PF13568"/>
    </source>
</evidence>
<evidence type="ECO:0000313" key="2">
    <source>
        <dbReference type="EMBL" id="MPL55589.1"/>
    </source>
</evidence>
<dbReference type="Pfam" id="PF13568">
    <property type="entry name" value="OMP_b-brl_2"/>
    <property type="match status" value="1"/>
</dbReference>
<sequence>MRDFFLKTYIIMKKLFLVGALALFGAMNAQVNFGAKGGLTVAHLTAEYDGETGNSDSKISPYIGLTMEVPMSQNLKFQAEALYTVLGGTDDTDGIKSEFKIPELIIPLSLKYQTNEKFYIQGGLNLGFITGPKVSQESVEVKADEIFKSFDLGILLGLGYRIAPKLDLDARFNVGASNVSDFGEGIKMRNNYWQVGLNYWFK</sequence>
<accession>A0A644SLR8</accession>
<organism evidence="2">
    <name type="scientific">bioreactor metagenome</name>
    <dbReference type="NCBI Taxonomy" id="1076179"/>
    <lineage>
        <taxon>unclassified sequences</taxon>
        <taxon>metagenomes</taxon>
        <taxon>ecological metagenomes</taxon>
    </lineage>
</organism>
<feature type="domain" description="Outer membrane protein beta-barrel" evidence="1">
    <location>
        <begin position="30"/>
        <end position="179"/>
    </location>
</feature>
<dbReference type="AlphaFoldDB" id="A0A644SLR8"/>
<dbReference type="SUPFAM" id="SSF56925">
    <property type="entry name" value="OMPA-like"/>
    <property type="match status" value="2"/>
</dbReference>
<reference evidence="2" key="1">
    <citation type="submission" date="2019-08" db="EMBL/GenBank/DDBJ databases">
        <authorList>
            <person name="Kucharzyk K."/>
            <person name="Murdoch R.W."/>
            <person name="Higgins S."/>
            <person name="Loffler F."/>
        </authorList>
    </citation>
    <scope>NUCLEOTIDE SEQUENCE</scope>
</reference>
<comment type="caution">
    <text evidence="2">The sequence shown here is derived from an EMBL/GenBank/DDBJ whole genome shotgun (WGS) entry which is preliminary data.</text>
</comment>
<gene>
    <name evidence="2" type="ORF">SDC9_01067</name>
</gene>
<dbReference type="InterPro" id="IPR025665">
    <property type="entry name" value="Beta-barrel_OMP_2"/>
</dbReference>
<dbReference type="InterPro" id="IPR011250">
    <property type="entry name" value="OMP/PagP_B-barrel"/>
</dbReference>
<protein>
    <recommendedName>
        <fullName evidence="1">Outer membrane protein beta-barrel domain-containing protein</fullName>
    </recommendedName>
</protein>
<proteinExistence type="predicted"/>
<name>A0A644SLR8_9ZZZZ</name>